<comment type="caution">
    <text evidence="10">The sequence shown here is derived from an EMBL/GenBank/DDBJ whole genome shotgun (WGS) entry which is preliminary data.</text>
</comment>
<keyword evidence="6" id="KW-0677">Repeat</keyword>
<evidence type="ECO:0000256" key="2">
    <source>
        <dbReference type="ARBA" id="ARBA00007809"/>
    </source>
</evidence>
<dbReference type="GO" id="GO:0051260">
    <property type="term" value="P:protein homooligomerization"/>
    <property type="evidence" value="ECO:0007669"/>
    <property type="project" value="UniProtKB-ARBA"/>
</dbReference>
<dbReference type="EMBL" id="JAVXUP010000249">
    <property type="protein sequence ID" value="KAK3032944.1"/>
    <property type="molecule type" value="Genomic_DNA"/>
</dbReference>
<comment type="similarity">
    <text evidence="2">Belongs to the SWEET sugar transporter family.</text>
</comment>
<name>A0AA88WUB1_9ASTE</name>
<reference evidence="10" key="1">
    <citation type="submission" date="2022-12" db="EMBL/GenBank/DDBJ databases">
        <title>Draft genome assemblies for two species of Escallonia (Escalloniales).</title>
        <authorList>
            <person name="Chanderbali A."/>
            <person name="Dervinis C."/>
            <person name="Anghel I."/>
            <person name="Soltis D."/>
            <person name="Soltis P."/>
            <person name="Zapata F."/>
        </authorList>
    </citation>
    <scope>NUCLEOTIDE SEQUENCE</scope>
    <source>
        <strain evidence="10">UCBG64.0493</strain>
        <tissue evidence="10">Leaf</tissue>
    </source>
</reference>
<dbReference type="PANTHER" id="PTHR10791">
    <property type="entry name" value="RAG1-ACTIVATING PROTEIN 1"/>
    <property type="match status" value="1"/>
</dbReference>
<evidence type="ECO:0000313" key="11">
    <source>
        <dbReference type="Proteomes" id="UP001188597"/>
    </source>
</evidence>
<evidence type="ECO:0000256" key="4">
    <source>
        <dbReference type="ARBA" id="ARBA00022597"/>
    </source>
</evidence>
<keyword evidence="11" id="KW-1185">Reference proteome</keyword>
<dbReference type="PANTHER" id="PTHR10791:SF28">
    <property type="entry name" value="BIDIRECTIONAL SUGAR TRANSPORTER SWEET3"/>
    <property type="match status" value="1"/>
</dbReference>
<comment type="subcellular location">
    <subcellularLocation>
        <location evidence="1">Endomembrane system</location>
        <topology evidence="1">Multi-pass membrane protein</topology>
    </subcellularLocation>
</comment>
<dbReference type="Pfam" id="PF03083">
    <property type="entry name" value="MtN3_slv"/>
    <property type="match status" value="1"/>
</dbReference>
<evidence type="ECO:0000256" key="9">
    <source>
        <dbReference type="SAM" id="Phobius"/>
    </source>
</evidence>
<dbReference type="Proteomes" id="UP001188597">
    <property type="component" value="Unassembled WGS sequence"/>
</dbReference>
<evidence type="ECO:0000256" key="7">
    <source>
        <dbReference type="ARBA" id="ARBA00022989"/>
    </source>
</evidence>
<sequence length="173" mass="19686">ECLLYVTLWRSHKKLGILTIAVVLVFCITVVISAFVFHDHHHRKVFVGSIALVASVAMYGSPLIALKQVIQTKSVEFMPFYLSFFSFLASSLWMTYGLLSHDLFIVVFIENVPKPWQAPNLVGTPLGIFQLLLYCKYKKMLIMEKPHKSDIEKIDEKPKQDMHIVVTANSGET</sequence>
<evidence type="ECO:0000256" key="5">
    <source>
        <dbReference type="ARBA" id="ARBA00022692"/>
    </source>
</evidence>
<keyword evidence="7 9" id="KW-1133">Transmembrane helix</keyword>
<feature type="transmembrane region" description="Helical" evidence="9">
    <location>
        <begin position="15"/>
        <end position="38"/>
    </location>
</feature>
<dbReference type="InterPro" id="IPR047664">
    <property type="entry name" value="SWEET"/>
</dbReference>
<keyword evidence="8 9" id="KW-0472">Membrane</keyword>
<dbReference type="AlphaFoldDB" id="A0AA88WUB1"/>
<gene>
    <name evidence="10" type="ORF">RJ639_036115</name>
</gene>
<evidence type="ECO:0000256" key="1">
    <source>
        <dbReference type="ARBA" id="ARBA00004127"/>
    </source>
</evidence>
<evidence type="ECO:0000313" key="10">
    <source>
        <dbReference type="EMBL" id="KAK3032944.1"/>
    </source>
</evidence>
<feature type="transmembrane region" description="Helical" evidence="9">
    <location>
        <begin position="78"/>
        <end position="96"/>
    </location>
</feature>
<dbReference type="GO" id="GO:0016020">
    <property type="term" value="C:membrane"/>
    <property type="evidence" value="ECO:0007669"/>
    <property type="project" value="InterPro"/>
</dbReference>
<evidence type="ECO:0000256" key="3">
    <source>
        <dbReference type="ARBA" id="ARBA00022448"/>
    </source>
</evidence>
<keyword evidence="3" id="KW-0813">Transport</keyword>
<proteinExistence type="inferred from homology"/>
<organism evidence="10 11">
    <name type="scientific">Escallonia herrerae</name>
    <dbReference type="NCBI Taxonomy" id="1293975"/>
    <lineage>
        <taxon>Eukaryota</taxon>
        <taxon>Viridiplantae</taxon>
        <taxon>Streptophyta</taxon>
        <taxon>Embryophyta</taxon>
        <taxon>Tracheophyta</taxon>
        <taxon>Spermatophyta</taxon>
        <taxon>Magnoliopsida</taxon>
        <taxon>eudicotyledons</taxon>
        <taxon>Gunneridae</taxon>
        <taxon>Pentapetalae</taxon>
        <taxon>asterids</taxon>
        <taxon>campanulids</taxon>
        <taxon>Escalloniales</taxon>
        <taxon>Escalloniaceae</taxon>
        <taxon>Escallonia</taxon>
    </lineage>
</organism>
<evidence type="ECO:0000256" key="6">
    <source>
        <dbReference type="ARBA" id="ARBA00022737"/>
    </source>
</evidence>
<accession>A0AA88WUB1</accession>
<evidence type="ECO:0000256" key="8">
    <source>
        <dbReference type="ARBA" id="ARBA00023136"/>
    </source>
</evidence>
<dbReference type="FunFam" id="1.20.1280.290:FF:000002">
    <property type="entry name" value="Bidirectional sugar transporter SWEET"/>
    <property type="match status" value="1"/>
</dbReference>
<dbReference type="Gene3D" id="1.20.1280.290">
    <property type="match status" value="1"/>
</dbReference>
<keyword evidence="5 9" id="KW-0812">Transmembrane</keyword>
<feature type="non-terminal residue" evidence="10">
    <location>
        <position position="173"/>
    </location>
</feature>
<feature type="transmembrane region" description="Helical" evidence="9">
    <location>
        <begin position="44"/>
        <end position="66"/>
    </location>
</feature>
<protein>
    <recommendedName>
        <fullName evidence="12">Bidirectional sugar transporter SWEET</fullName>
    </recommendedName>
</protein>
<dbReference type="GO" id="GO:0051119">
    <property type="term" value="F:sugar transmembrane transporter activity"/>
    <property type="evidence" value="ECO:0007669"/>
    <property type="project" value="InterPro"/>
</dbReference>
<evidence type="ECO:0008006" key="12">
    <source>
        <dbReference type="Google" id="ProtNLM"/>
    </source>
</evidence>
<keyword evidence="4" id="KW-0762">Sugar transport</keyword>
<dbReference type="GO" id="GO:0012505">
    <property type="term" value="C:endomembrane system"/>
    <property type="evidence" value="ECO:0007669"/>
    <property type="project" value="UniProtKB-SubCell"/>
</dbReference>
<dbReference type="InterPro" id="IPR004316">
    <property type="entry name" value="SWEET_rpt"/>
</dbReference>